<dbReference type="EMBL" id="JACASE010000006">
    <property type="protein sequence ID" value="KAF6457080.1"/>
    <property type="molecule type" value="Genomic_DNA"/>
</dbReference>
<sequence>MRFRSPGSVHPRPGMACKAEEAFHCSGGFKPAEPSGFHLQSGLAWGRLGRWLDGRAGSWGACSPKLHQHPSAQPNPARCRGSLAPNSEQAWPLQALETDSLSQPLPQAFCVPRGFSIGGAPPRHSGTSALCPTTSF</sequence>
<gene>
    <name evidence="1" type="ORF">HJG63_011652</name>
</gene>
<reference evidence="1 2" key="1">
    <citation type="journal article" date="2020" name="Nature">
        <title>Six reference-quality genomes reveal evolution of bat adaptations.</title>
        <authorList>
            <person name="Jebb D."/>
            <person name="Huang Z."/>
            <person name="Pippel M."/>
            <person name="Hughes G.M."/>
            <person name="Lavrichenko K."/>
            <person name="Devanna P."/>
            <person name="Winkler S."/>
            <person name="Jermiin L.S."/>
            <person name="Skirmuntt E.C."/>
            <person name="Katzourakis A."/>
            <person name="Burkitt-Gray L."/>
            <person name="Ray D.A."/>
            <person name="Sullivan K.A.M."/>
            <person name="Roscito J.G."/>
            <person name="Kirilenko B.M."/>
            <person name="Davalos L.M."/>
            <person name="Corthals A.P."/>
            <person name="Power M.L."/>
            <person name="Jones G."/>
            <person name="Ransome R.D."/>
            <person name="Dechmann D.K.N."/>
            <person name="Locatelli A.G."/>
            <person name="Puechmaille S.J."/>
            <person name="Fedrigo O."/>
            <person name="Jarvis E.D."/>
            <person name="Hiller M."/>
            <person name="Vernes S.C."/>
            <person name="Myers E.W."/>
            <person name="Teeling E.C."/>
        </authorList>
    </citation>
    <scope>NUCLEOTIDE SEQUENCE [LARGE SCALE GENOMIC DNA]</scope>
    <source>
        <strain evidence="1">MRouAeg1</strain>
        <tissue evidence="1">Muscle</tissue>
    </source>
</reference>
<organism evidence="1 2">
    <name type="scientific">Rousettus aegyptiacus</name>
    <name type="common">Egyptian fruit bat</name>
    <name type="synonym">Pteropus aegyptiacus</name>
    <dbReference type="NCBI Taxonomy" id="9407"/>
    <lineage>
        <taxon>Eukaryota</taxon>
        <taxon>Metazoa</taxon>
        <taxon>Chordata</taxon>
        <taxon>Craniata</taxon>
        <taxon>Vertebrata</taxon>
        <taxon>Euteleostomi</taxon>
        <taxon>Mammalia</taxon>
        <taxon>Eutheria</taxon>
        <taxon>Laurasiatheria</taxon>
        <taxon>Chiroptera</taxon>
        <taxon>Yinpterochiroptera</taxon>
        <taxon>Pteropodoidea</taxon>
        <taxon>Pteropodidae</taxon>
        <taxon>Rousettinae</taxon>
        <taxon>Rousettus</taxon>
    </lineage>
</organism>
<dbReference type="Proteomes" id="UP000593571">
    <property type="component" value="Unassembled WGS sequence"/>
</dbReference>
<proteinExistence type="predicted"/>
<keyword evidence="2" id="KW-1185">Reference proteome</keyword>
<name>A0A7J8GAV3_ROUAE</name>
<evidence type="ECO:0000313" key="2">
    <source>
        <dbReference type="Proteomes" id="UP000593571"/>
    </source>
</evidence>
<comment type="caution">
    <text evidence="1">The sequence shown here is derived from an EMBL/GenBank/DDBJ whole genome shotgun (WGS) entry which is preliminary data.</text>
</comment>
<accession>A0A7J8GAV3</accession>
<dbReference type="AlphaFoldDB" id="A0A7J8GAV3"/>
<evidence type="ECO:0000313" key="1">
    <source>
        <dbReference type="EMBL" id="KAF6457080.1"/>
    </source>
</evidence>
<protein>
    <submittedName>
        <fullName evidence="1">Uncharacterized protein</fullName>
    </submittedName>
</protein>